<feature type="compositionally biased region" description="Gly residues" evidence="1">
    <location>
        <begin position="655"/>
        <end position="677"/>
    </location>
</feature>
<feature type="region of interest" description="Disordered" evidence="1">
    <location>
        <begin position="609"/>
        <end position="708"/>
    </location>
</feature>
<accession>A0A182SJU1</accession>
<dbReference type="VEuPathDB" id="VectorBase:AMAM008190"/>
<keyword evidence="2" id="KW-0472">Membrane</keyword>
<keyword evidence="4" id="KW-1185">Reference proteome</keyword>
<reference evidence="3" key="2">
    <citation type="submission" date="2020-05" db="UniProtKB">
        <authorList>
            <consortium name="EnsemblMetazoa"/>
        </authorList>
    </citation>
    <scope>IDENTIFICATION</scope>
    <source>
        <strain evidence="3">maculatus3</strain>
    </source>
</reference>
<evidence type="ECO:0000256" key="2">
    <source>
        <dbReference type="SAM" id="Phobius"/>
    </source>
</evidence>
<evidence type="ECO:0000313" key="4">
    <source>
        <dbReference type="Proteomes" id="UP000075901"/>
    </source>
</evidence>
<feature type="region of interest" description="Disordered" evidence="1">
    <location>
        <begin position="437"/>
        <end position="460"/>
    </location>
</feature>
<name>A0A182SJU1_9DIPT</name>
<dbReference type="EnsemblMetazoa" id="AMAM008190-RA">
    <property type="protein sequence ID" value="AMAM008190-PA"/>
    <property type="gene ID" value="AMAM008190"/>
</dbReference>
<feature type="transmembrane region" description="Helical" evidence="2">
    <location>
        <begin position="20"/>
        <end position="42"/>
    </location>
</feature>
<reference evidence="4" key="1">
    <citation type="submission" date="2013-09" db="EMBL/GenBank/DDBJ databases">
        <title>The Genome Sequence of Anopheles maculatus species B.</title>
        <authorList>
            <consortium name="The Broad Institute Genomics Platform"/>
            <person name="Neafsey D.E."/>
            <person name="Besansky N."/>
            <person name="Howell P."/>
            <person name="Walton C."/>
            <person name="Young S.K."/>
            <person name="Zeng Q."/>
            <person name="Gargeya S."/>
            <person name="Fitzgerald M."/>
            <person name="Haas B."/>
            <person name="Abouelleil A."/>
            <person name="Allen A.W."/>
            <person name="Alvarado L."/>
            <person name="Arachchi H.M."/>
            <person name="Berlin A.M."/>
            <person name="Chapman S.B."/>
            <person name="Gainer-Dewar J."/>
            <person name="Goldberg J."/>
            <person name="Griggs A."/>
            <person name="Gujja S."/>
            <person name="Hansen M."/>
            <person name="Howarth C."/>
            <person name="Imamovic A."/>
            <person name="Ireland A."/>
            <person name="Larimer J."/>
            <person name="McCowan C."/>
            <person name="Murphy C."/>
            <person name="Pearson M."/>
            <person name="Poon T.W."/>
            <person name="Priest M."/>
            <person name="Roberts A."/>
            <person name="Saif S."/>
            <person name="Shea T."/>
            <person name="Sisk P."/>
            <person name="Sykes S."/>
            <person name="Wortman J."/>
            <person name="Nusbaum C."/>
            <person name="Birren B."/>
        </authorList>
    </citation>
    <scope>NUCLEOTIDE SEQUENCE [LARGE SCALE GENOMIC DNA]</scope>
    <source>
        <strain evidence="4">maculatus3</strain>
    </source>
</reference>
<proteinExistence type="predicted"/>
<evidence type="ECO:0000313" key="3">
    <source>
        <dbReference type="EnsemblMetazoa" id="AMAM008190-PA"/>
    </source>
</evidence>
<evidence type="ECO:0000256" key="1">
    <source>
        <dbReference type="SAM" id="MobiDB-lite"/>
    </source>
</evidence>
<dbReference type="Proteomes" id="UP000075901">
    <property type="component" value="Unassembled WGS sequence"/>
</dbReference>
<organism evidence="3 4">
    <name type="scientific">Anopheles maculatus</name>
    <dbReference type="NCBI Taxonomy" id="74869"/>
    <lineage>
        <taxon>Eukaryota</taxon>
        <taxon>Metazoa</taxon>
        <taxon>Ecdysozoa</taxon>
        <taxon>Arthropoda</taxon>
        <taxon>Hexapoda</taxon>
        <taxon>Insecta</taxon>
        <taxon>Pterygota</taxon>
        <taxon>Neoptera</taxon>
        <taxon>Endopterygota</taxon>
        <taxon>Diptera</taxon>
        <taxon>Nematocera</taxon>
        <taxon>Culicoidea</taxon>
        <taxon>Culicidae</taxon>
        <taxon>Anophelinae</taxon>
        <taxon>Anopheles</taxon>
        <taxon>Anopheles maculatus group</taxon>
    </lineage>
</organism>
<protein>
    <submittedName>
        <fullName evidence="3">Uncharacterized protein</fullName>
    </submittedName>
</protein>
<feature type="compositionally biased region" description="Gly residues" evidence="1">
    <location>
        <begin position="622"/>
        <end position="633"/>
    </location>
</feature>
<keyword evidence="2" id="KW-0812">Transmembrane</keyword>
<keyword evidence="2" id="KW-1133">Transmembrane helix</keyword>
<dbReference type="AlphaFoldDB" id="A0A182SJU1"/>
<sequence length="708" mass="77263">MDTIFSLYIDPIVFYRVKIGSIITGAISAASFLALTLIFQGIRRIFIRFRIIDLICQNCCSYCYKNDKTSSKARQIYAMLDNIEHYKSQQLERLRDNYTQQVHRIKDNCAQQVDWIQSSYSTQAKHLREIRDIGTHHITTLRDQYYDQVRRVRDYSTGQLTWVRENYVFQRNKIRKFSAHQALRLREGYKYQQQTLNKVLENLPSFYFENCRGRNEEDEDFDGFEVYLKAKIEKLSQMEGNENPPTKVLSSDYALKYLENFSTKSVDESKASVYFTPNDDDHASPEPQISPIHINYLNGRPALEEGDDDDGGAMSAAKLHFGAALLASGDTPKSFKSIIGGAGGSIGGASADIPLKSIMKPTTRFMYDKHLGKYRLCHQQPNRLSGGYANDDDLAVPDLGGGMLGSSLLMDVGPVNGGGYDGAGPLHYNDGLDGGGGGVDSADDDHHNYSLKNNRKHRRKRKILLGCKATPLNGNSGGGGSGSGSGGSGSASACEYETLLMKNLSHDPRESHYKIIHINKLNNGVSNSNYFGGMLSSAPSCGSGWMAGRAVSRRHLRPTAAAAAIATSSLAGENDYYYSLEDMIQDSNQKIRQLIYDSKIDIMNEVINTGGGVGSGETRRTMGGGGGGGGAGNSRGRNSAGENNSKSINNIDGAGSSGLGGGRGGAGGAANGGGPGGAQTERWQVEWEPQEQEQEEQEVQELAQTITR</sequence>
<feature type="compositionally biased region" description="Acidic residues" evidence="1">
    <location>
        <begin position="688"/>
        <end position="699"/>
    </location>
</feature>